<feature type="domain" description="Secretion system C-terminal sorting" evidence="2">
    <location>
        <begin position="719"/>
        <end position="790"/>
    </location>
</feature>
<evidence type="ECO:0000259" key="2">
    <source>
        <dbReference type="Pfam" id="PF18962"/>
    </source>
</evidence>
<gene>
    <name evidence="3" type="ORF">GCM10009118_00370</name>
</gene>
<comment type="caution">
    <text evidence="3">The sequence shown here is derived from an EMBL/GenBank/DDBJ whole genome shotgun (WGS) entry which is preliminary data.</text>
</comment>
<dbReference type="EMBL" id="BAAAFH010000001">
    <property type="protein sequence ID" value="GAA0873629.1"/>
    <property type="molecule type" value="Genomic_DNA"/>
</dbReference>
<evidence type="ECO:0000256" key="1">
    <source>
        <dbReference type="ARBA" id="ARBA00022729"/>
    </source>
</evidence>
<evidence type="ECO:0000313" key="3">
    <source>
        <dbReference type="EMBL" id="GAA0873629.1"/>
    </source>
</evidence>
<dbReference type="RefSeq" id="WP_343783848.1">
    <property type="nucleotide sequence ID" value="NZ_BAAAFH010000001.1"/>
</dbReference>
<keyword evidence="1" id="KW-0732">Signal</keyword>
<dbReference type="NCBIfam" id="TIGR04183">
    <property type="entry name" value="Por_Secre_tail"/>
    <property type="match status" value="1"/>
</dbReference>
<sequence>MKYIITNRKGGFLGFLFTGVMLIISGELLAQPTVNVPAVCNVVVAGVGGTTGFGGVVGNGGIVTMPDPYIGGTFTINPNGNTTNGWYLLGDLSIAPNVNPYGDPIVSAIGGSADIMSYNKDVRQSEQSVNPNLARSIGQVRIPYDDTLNGCSNSIYFKVYKVYSNPIPNIVGPDCWLTDSTYTYSVDQIASDNLPDGIGLDSYYWTITDSNGDTIVNQVYTSADKSSVTIVAPGTLNAPYTIQCCFGRANPWDGDVSGAMHTTCITTVVGASPSPPVLSSPGCLDVTATSFAVGVTPYVPGYTYEWSSNNPQWLITPNAGGATVSGIGYNGGILSLEVKNGGCSSVTVTDTIRRSFSTPLVSIVGDTCVNDSTTHNYQIYPVGVQGNQTCWNLPAGWTANALNNTESNLDITIPNGTPGGVYTLEAYSCECPSDTIQFTVRVRPDDPTIVAGSTCINHGATGNLTYTVSPPGNYQWTLPPGWTGSSSTETIVVTPSGVTIGAITATGVDTSGMGCNSVNSAIWNINFNPVDPDTATVGCFNVGIDGTTSVVINNAPSPFTGTYTVSSTPSDLLLSYSVNPSTGQITLNTSGAASSTNYTLHIAHQTPCGTSSTLNVPVSLGSGSSLLLVPLPSSDLYYINPAVPGASSYTWFLDGVQNANTAPTLSLYGTSTPPDSVCVRVMDTNGCTTNLCTGGGSYSAMILGGNNDIGITSNDKIRLYPNPNSGQFSIEIGKRIEQSADFQIIDMKGAVVAQGSLKQGTNQISEKRIQEGTYVILITVDNRTYAEKVQVLK</sequence>
<dbReference type="Proteomes" id="UP001501126">
    <property type="component" value="Unassembled WGS sequence"/>
</dbReference>
<dbReference type="Pfam" id="PF18962">
    <property type="entry name" value="Por_Secre_tail"/>
    <property type="match status" value="1"/>
</dbReference>
<name>A0ABN1MKB3_9FLAO</name>
<accession>A0ABN1MKB3</accession>
<protein>
    <recommendedName>
        <fullName evidence="2">Secretion system C-terminal sorting domain-containing protein</fullName>
    </recommendedName>
</protein>
<keyword evidence="4" id="KW-1185">Reference proteome</keyword>
<proteinExistence type="predicted"/>
<organism evidence="3 4">
    <name type="scientific">Wandonia haliotis</name>
    <dbReference type="NCBI Taxonomy" id="574963"/>
    <lineage>
        <taxon>Bacteria</taxon>
        <taxon>Pseudomonadati</taxon>
        <taxon>Bacteroidota</taxon>
        <taxon>Flavobacteriia</taxon>
        <taxon>Flavobacteriales</taxon>
        <taxon>Crocinitomicaceae</taxon>
        <taxon>Wandonia</taxon>
    </lineage>
</organism>
<dbReference type="InterPro" id="IPR026444">
    <property type="entry name" value="Secre_tail"/>
</dbReference>
<evidence type="ECO:0000313" key="4">
    <source>
        <dbReference type="Proteomes" id="UP001501126"/>
    </source>
</evidence>
<reference evidence="3 4" key="1">
    <citation type="journal article" date="2019" name="Int. J. Syst. Evol. Microbiol.">
        <title>The Global Catalogue of Microorganisms (GCM) 10K type strain sequencing project: providing services to taxonomists for standard genome sequencing and annotation.</title>
        <authorList>
            <consortium name="The Broad Institute Genomics Platform"/>
            <consortium name="The Broad Institute Genome Sequencing Center for Infectious Disease"/>
            <person name="Wu L."/>
            <person name="Ma J."/>
        </authorList>
    </citation>
    <scope>NUCLEOTIDE SEQUENCE [LARGE SCALE GENOMIC DNA]</scope>
    <source>
        <strain evidence="3 4">JCM 16083</strain>
    </source>
</reference>